<dbReference type="Proteomes" id="UP000005666">
    <property type="component" value="Chromosome 2"/>
</dbReference>
<dbReference type="KEGG" id="tpf:TPHA_0B03130"/>
<gene>
    <name evidence="13" type="primary">TPHA0B03130</name>
    <name evidence="13" type="ordered locus">TPHA_0B03130</name>
</gene>
<dbReference type="InterPro" id="IPR008271">
    <property type="entry name" value="Ser/Thr_kinase_AS"/>
</dbReference>
<reference evidence="13 14" key="1">
    <citation type="journal article" date="2011" name="Proc. Natl. Acad. Sci. U.S.A.">
        <title>Evolutionary erosion of yeast sex chromosomes by mating-type switching accidents.</title>
        <authorList>
            <person name="Gordon J.L."/>
            <person name="Armisen D."/>
            <person name="Proux-Wera E."/>
            <person name="Oheigeartaigh S.S."/>
            <person name="Byrne K.P."/>
            <person name="Wolfe K.H."/>
        </authorList>
    </citation>
    <scope>NUCLEOTIDE SEQUENCE [LARGE SCALE GENOMIC DNA]</scope>
    <source>
        <strain evidence="14">ATCC 24235 / CBS 4417 / NBRC 1672 / NRRL Y-8282 / UCD 70-5</strain>
    </source>
</reference>
<feature type="domain" description="Protein kinase" evidence="12">
    <location>
        <begin position="313"/>
        <end position="582"/>
    </location>
</feature>
<accession>G8BPQ4</accession>
<keyword evidence="6 10" id="KW-0067">ATP-binding</keyword>
<dbReference type="Gene3D" id="1.10.510.10">
    <property type="entry name" value="Transferase(Phosphotransferase) domain 1"/>
    <property type="match status" value="1"/>
</dbReference>
<evidence type="ECO:0000256" key="9">
    <source>
        <dbReference type="ARBA" id="ARBA00049014"/>
    </source>
</evidence>
<dbReference type="GO" id="GO:0004708">
    <property type="term" value="F:MAP kinase kinase activity"/>
    <property type="evidence" value="ECO:0007669"/>
    <property type="project" value="UniProtKB-EC"/>
</dbReference>
<feature type="binding site" evidence="10">
    <location>
        <position position="342"/>
    </location>
    <ligand>
        <name>ATP</name>
        <dbReference type="ChEBI" id="CHEBI:30616"/>
    </ligand>
</feature>
<evidence type="ECO:0000256" key="6">
    <source>
        <dbReference type="ARBA" id="ARBA00022840"/>
    </source>
</evidence>
<name>G8BPQ4_TETPH</name>
<dbReference type="STRING" id="1071381.G8BPQ4"/>
<evidence type="ECO:0000256" key="2">
    <source>
        <dbReference type="ARBA" id="ARBA00022553"/>
    </source>
</evidence>
<dbReference type="PROSITE" id="PS00108">
    <property type="entry name" value="PROTEIN_KINASE_ST"/>
    <property type="match status" value="1"/>
</dbReference>
<keyword evidence="5" id="KW-0418">Kinase</keyword>
<keyword evidence="3" id="KW-0808">Transferase</keyword>
<evidence type="ECO:0000256" key="5">
    <source>
        <dbReference type="ARBA" id="ARBA00022777"/>
    </source>
</evidence>
<dbReference type="RefSeq" id="XP_003684419.1">
    <property type="nucleotide sequence ID" value="XM_003684371.1"/>
</dbReference>
<dbReference type="InterPro" id="IPR011009">
    <property type="entry name" value="Kinase-like_dom_sf"/>
</dbReference>
<evidence type="ECO:0000259" key="12">
    <source>
        <dbReference type="PROSITE" id="PS50011"/>
    </source>
</evidence>
<dbReference type="GO" id="GO:0032991">
    <property type="term" value="C:protein-containing complex"/>
    <property type="evidence" value="ECO:0007669"/>
    <property type="project" value="UniProtKB-ARBA"/>
</dbReference>
<evidence type="ECO:0000256" key="4">
    <source>
        <dbReference type="ARBA" id="ARBA00022741"/>
    </source>
</evidence>
<dbReference type="Pfam" id="PF00069">
    <property type="entry name" value="Pkinase"/>
    <property type="match status" value="1"/>
</dbReference>
<comment type="similarity">
    <text evidence="7">Belongs to the protein kinase superfamily. STE Ser/Thr protein kinase family. MAP kinase kinase subfamily.</text>
</comment>
<dbReference type="eggNOG" id="KOG0581">
    <property type="taxonomic scope" value="Eukaryota"/>
</dbReference>
<keyword evidence="4 10" id="KW-0547">Nucleotide-binding</keyword>
<dbReference type="PANTHER" id="PTHR48013:SF25">
    <property type="entry name" value="MAP KINASE KINASE PBS2"/>
    <property type="match status" value="1"/>
</dbReference>
<evidence type="ECO:0000256" key="3">
    <source>
        <dbReference type="ARBA" id="ARBA00022679"/>
    </source>
</evidence>
<dbReference type="GO" id="GO:0005737">
    <property type="term" value="C:cytoplasm"/>
    <property type="evidence" value="ECO:0007669"/>
    <property type="project" value="UniProtKB-ARBA"/>
</dbReference>
<dbReference type="GO" id="GO:0004674">
    <property type="term" value="F:protein serine/threonine kinase activity"/>
    <property type="evidence" value="ECO:0007669"/>
    <property type="project" value="UniProtKB-KW"/>
</dbReference>
<sequence length="582" mass="64759">MGDGLIKDSIEKAHSFNLPRSASHTLSAENNQLHTPNVSSFKLNSYNADDHKFDIQQNYTTLNKKLRYKLSNFQQSRMAHKPYKDISSPSTPPSISPTPCSPTLKCSEFLNLHPNRVAPKRPIENDKLTSVSHTTSINNCDKLKSTTSRRPSLSARRGMRLSLNKLGLKETTENKNKKLHSHKDNNEKDYLMFKTKQTDTVTGTGSNTNVAPPSTLSALDVCDNYDDDDDDDNDMFSHQMATPLTPANLPLEMDLGKQEANEFTNFSGGVFESFAPFLDIDTGSINFEGKLSLSPQGIEYSNGSSSKFSIDDFEYLEKLGEGNYGQVFKVLHKTTGIIMALKKIKLELETSKLNQISMELEVLHNCNSPYVIDFYGAFFVEGTVYICMEYMDGGSLSSVTEKNKKLTHADCDDTSLQISGIEEQQLSKIAESIIRGLMELKDSHNIMHRDVKPSNIVYSKTEGSIKLCDFGVSGNLVASLAKTNIGCQSYMAPERINSNDQTSVPYSVHSDIWSLGITIVELALGYYPYPAEIYDNIFSQLNAIVSGPVPTLPSDKFSTNAQDFISLCLKKIHTKDGHIKNY</sequence>
<dbReference type="GO" id="GO:0038066">
    <property type="term" value="P:p38MAPK cascade"/>
    <property type="evidence" value="ECO:0007669"/>
    <property type="project" value="UniProtKB-ARBA"/>
</dbReference>
<evidence type="ECO:0000313" key="13">
    <source>
        <dbReference type="EMBL" id="CCE61985.1"/>
    </source>
</evidence>
<evidence type="ECO:0000256" key="10">
    <source>
        <dbReference type="PROSITE-ProRule" id="PRU10141"/>
    </source>
</evidence>
<proteinExistence type="inferred from homology"/>
<evidence type="ECO:0000256" key="7">
    <source>
        <dbReference type="ARBA" id="ARBA00038035"/>
    </source>
</evidence>
<feature type="compositionally biased region" description="Pro residues" evidence="11">
    <location>
        <begin position="90"/>
        <end position="100"/>
    </location>
</feature>
<evidence type="ECO:0000313" key="14">
    <source>
        <dbReference type="Proteomes" id="UP000005666"/>
    </source>
</evidence>
<dbReference type="Gene3D" id="3.30.200.20">
    <property type="entry name" value="Phosphorylase Kinase, domain 1"/>
    <property type="match status" value="1"/>
</dbReference>
<dbReference type="PANTHER" id="PTHR48013">
    <property type="entry name" value="DUAL SPECIFICITY MITOGEN-ACTIVATED PROTEIN KINASE KINASE 5-RELATED"/>
    <property type="match status" value="1"/>
</dbReference>
<dbReference type="FunFam" id="3.30.200.20:FF:000341">
    <property type="entry name" value="MAP kinase kinase PBS2"/>
    <property type="match status" value="1"/>
</dbReference>
<evidence type="ECO:0000256" key="8">
    <source>
        <dbReference type="ARBA" id="ARBA00038999"/>
    </source>
</evidence>
<dbReference type="GO" id="GO:0071474">
    <property type="term" value="P:cellular hyperosmotic response"/>
    <property type="evidence" value="ECO:0007669"/>
    <property type="project" value="TreeGrafter"/>
</dbReference>
<keyword evidence="14" id="KW-1185">Reference proteome</keyword>
<dbReference type="InterPro" id="IPR000719">
    <property type="entry name" value="Prot_kinase_dom"/>
</dbReference>
<dbReference type="GeneID" id="11534913"/>
<dbReference type="SUPFAM" id="SSF56112">
    <property type="entry name" value="Protein kinase-like (PK-like)"/>
    <property type="match status" value="1"/>
</dbReference>
<dbReference type="PROSITE" id="PS00107">
    <property type="entry name" value="PROTEIN_KINASE_ATP"/>
    <property type="match status" value="1"/>
</dbReference>
<evidence type="ECO:0000256" key="1">
    <source>
        <dbReference type="ARBA" id="ARBA00022527"/>
    </source>
</evidence>
<feature type="region of interest" description="Disordered" evidence="11">
    <location>
        <begin position="81"/>
        <end position="100"/>
    </location>
</feature>
<keyword evidence="1" id="KW-0723">Serine/threonine-protein kinase</keyword>
<protein>
    <recommendedName>
        <fullName evidence="8">mitogen-activated protein kinase kinase</fullName>
        <ecNumber evidence="8">2.7.12.2</ecNumber>
    </recommendedName>
</protein>
<evidence type="ECO:0000256" key="11">
    <source>
        <dbReference type="SAM" id="MobiDB-lite"/>
    </source>
</evidence>
<dbReference type="InterPro" id="IPR017441">
    <property type="entry name" value="Protein_kinase_ATP_BS"/>
</dbReference>
<dbReference type="SMART" id="SM00220">
    <property type="entry name" value="S_TKc"/>
    <property type="match status" value="1"/>
</dbReference>
<feature type="region of interest" description="Disordered" evidence="11">
    <location>
        <begin position="168"/>
        <end position="230"/>
    </location>
</feature>
<keyword evidence="2" id="KW-0597">Phosphoprotein</keyword>
<feature type="compositionally biased region" description="Polar residues" evidence="11">
    <location>
        <begin position="198"/>
        <end position="217"/>
    </location>
</feature>
<organism evidence="13 14">
    <name type="scientific">Tetrapisispora phaffii (strain ATCC 24235 / CBS 4417 / NBRC 1672 / NRRL Y-8282 / UCD 70-5)</name>
    <name type="common">Yeast</name>
    <name type="synonym">Fabospora phaffii</name>
    <dbReference type="NCBI Taxonomy" id="1071381"/>
    <lineage>
        <taxon>Eukaryota</taxon>
        <taxon>Fungi</taxon>
        <taxon>Dikarya</taxon>
        <taxon>Ascomycota</taxon>
        <taxon>Saccharomycotina</taxon>
        <taxon>Saccharomycetes</taxon>
        <taxon>Saccharomycetales</taxon>
        <taxon>Saccharomycetaceae</taxon>
        <taxon>Tetrapisispora</taxon>
    </lineage>
</organism>
<dbReference type="GO" id="GO:0005524">
    <property type="term" value="F:ATP binding"/>
    <property type="evidence" value="ECO:0007669"/>
    <property type="project" value="UniProtKB-UniRule"/>
</dbReference>
<dbReference type="EC" id="2.7.12.2" evidence="8"/>
<comment type="catalytic activity">
    <reaction evidence="9">
        <text>L-seryl-[protein] + ATP = O-phospho-L-seryl-[protein] + ADP + H(+)</text>
        <dbReference type="Rhea" id="RHEA:17989"/>
        <dbReference type="Rhea" id="RHEA-COMP:9863"/>
        <dbReference type="Rhea" id="RHEA-COMP:11604"/>
        <dbReference type="ChEBI" id="CHEBI:15378"/>
        <dbReference type="ChEBI" id="CHEBI:29999"/>
        <dbReference type="ChEBI" id="CHEBI:30616"/>
        <dbReference type="ChEBI" id="CHEBI:83421"/>
        <dbReference type="ChEBI" id="CHEBI:456216"/>
        <dbReference type="EC" id="2.7.12.2"/>
    </reaction>
</comment>
<dbReference type="HOGENOM" id="CLU_000288_79_1_1"/>
<dbReference type="EMBL" id="HE612857">
    <property type="protein sequence ID" value="CCE61985.1"/>
    <property type="molecule type" value="Genomic_DNA"/>
</dbReference>
<dbReference type="AlphaFoldDB" id="G8BPQ4"/>
<feature type="compositionally biased region" description="Basic and acidic residues" evidence="11">
    <location>
        <begin position="168"/>
        <end position="191"/>
    </location>
</feature>
<dbReference type="PROSITE" id="PS50011">
    <property type="entry name" value="PROTEIN_KINASE_DOM"/>
    <property type="match status" value="1"/>
</dbReference>
<dbReference type="OrthoDB" id="10252354at2759"/>